<evidence type="ECO:0000313" key="3">
    <source>
        <dbReference type="EMBL" id="QTZ91730.1"/>
    </source>
</evidence>
<dbReference type="SUPFAM" id="SSF47413">
    <property type="entry name" value="lambda repressor-like DNA-binding domains"/>
    <property type="match status" value="1"/>
</dbReference>
<dbReference type="AlphaFoldDB" id="J2JXY1"/>
<keyword evidence="4" id="KW-1185">Reference proteome</keyword>
<dbReference type="Pfam" id="PF01381">
    <property type="entry name" value="HTH_3"/>
    <property type="match status" value="1"/>
</dbReference>
<dbReference type="SMART" id="SM00530">
    <property type="entry name" value="HTH_XRE"/>
    <property type="match status" value="1"/>
</dbReference>
<dbReference type="Proteomes" id="UP000009036">
    <property type="component" value="Chromosome"/>
</dbReference>
<dbReference type="InterPro" id="IPR001387">
    <property type="entry name" value="Cro/C1-type_HTH"/>
</dbReference>
<evidence type="ECO:0000313" key="2">
    <source>
        <dbReference type="EMBL" id="EJJ04950.1"/>
    </source>
</evidence>
<proteinExistence type="predicted"/>
<dbReference type="Gene3D" id="1.10.260.40">
    <property type="entry name" value="lambda repressor-like DNA-binding domains"/>
    <property type="match status" value="1"/>
</dbReference>
<dbReference type="KEGG" id="sauh:SU9_009755"/>
<reference evidence="2" key="1">
    <citation type="journal article" date="2012" name="J. Bacteriol.">
        <title>Genome Sequence of Streptomyces auratus Strain AGR0001, a Phoslactomycin-Producing Actinomycete.</title>
        <authorList>
            <person name="Han X."/>
            <person name="Li M."/>
            <person name="Ding Z."/>
            <person name="Zhao J."/>
            <person name="Ji K."/>
            <person name="Wen M."/>
            <person name="Lu T."/>
        </authorList>
    </citation>
    <scope>NUCLEOTIDE SEQUENCE [LARGE SCALE GENOMIC DNA]</scope>
    <source>
        <strain evidence="2">AGR0001</strain>
    </source>
</reference>
<dbReference type="RefSeq" id="WP_006605864.1">
    <property type="nucleotide sequence ID" value="NZ_CP072931.1"/>
</dbReference>
<dbReference type="EMBL" id="AJGV01000128">
    <property type="protein sequence ID" value="EJJ04950.1"/>
    <property type="molecule type" value="Genomic_DNA"/>
</dbReference>
<dbReference type="CDD" id="cd00093">
    <property type="entry name" value="HTH_XRE"/>
    <property type="match status" value="1"/>
</dbReference>
<dbReference type="InterPro" id="IPR010982">
    <property type="entry name" value="Lambda_DNA-bd_dom_sf"/>
</dbReference>
<evidence type="ECO:0000313" key="4">
    <source>
        <dbReference type="Proteomes" id="UP000009036"/>
    </source>
</evidence>
<dbReference type="PATRIC" id="fig|1160718.3.peg.4399"/>
<protein>
    <submittedName>
        <fullName evidence="2">Helix-turn-helix domain-containing protein</fullName>
    </submittedName>
    <submittedName>
        <fullName evidence="3">Helix-turn-helix transcriptional regulator</fullName>
    </submittedName>
</protein>
<dbReference type="EMBL" id="CP072931">
    <property type="protein sequence ID" value="QTZ91730.1"/>
    <property type="molecule type" value="Genomic_DNA"/>
</dbReference>
<gene>
    <name evidence="3" type="ORF">SU9_009755</name>
    <name evidence="2" type="ORF">SU9_21732</name>
</gene>
<dbReference type="OrthoDB" id="3504495at2"/>
<sequence length="396" mass="42605">MPSIVYRGVGPRIAYERRISGLTQADLARSAGTALGTIRKIERGERGVSDAVLDAIADALDIDPARLLPDKERPDDRAHQSMPGLSSVLATYDVPEGGPFRPLPALAEAVAPVVAWRLGAQYVRVARTAPDLLTELCHALHGAEPGDRPTVARLLVDVCRAADAVAYKYGAQDLSARLIDLMRWAARQTDDPVVDATTAYVRTETFFAARAHSAGLRALELAADRAHMSSAAEAVAARGALHMRAAVIAGRAGDGDATVTHLDAARILGDQVPEGVYNGTAFGPDSVRIHEVSVAVSLGEDHLGRALKLAREWAPPRGLPAERRSGFYIELGRAQLWSGRPDAAFESLKVARRIAPQHAREHRWVKEDAATLRRLKRADAESLSNFAEWCNARAGA</sequence>
<evidence type="ECO:0000259" key="1">
    <source>
        <dbReference type="PROSITE" id="PS50943"/>
    </source>
</evidence>
<accession>J2JXY1</accession>
<dbReference type="GO" id="GO:0003677">
    <property type="term" value="F:DNA binding"/>
    <property type="evidence" value="ECO:0007669"/>
    <property type="project" value="InterPro"/>
</dbReference>
<reference evidence="3" key="2">
    <citation type="submission" date="2021-04" db="EMBL/GenBank/DDBJ databases">
        <authorList>
            <person name="Wen M.-L."/>
            <person name="Han X.-L."/>
            <person name="Xiong J."/>
        </authorList>
    </citation>
    <scope>NUCLEOTIDE SEQUENCE</scope>
    <source>
        <strain evidence="3">AGR0001</strain>
    </source>
</reference>
<organism evidence="2">
    <name type="scientific">Streptomyces auratus AGR0001</name>
    <dbReference type="NCBI Taxonomy" id="1160718"/>
    <lineage>
        <taxon>Bacteria</taxon>
        <taxon>Bacillati</taxon>
        <taxon>Actinomycetota</taxon>
        <taxon>Actinomycetes</taxon>
        <taxon>Kitasatosporales</taxon>
        <taxon>Streptomycetaceae</taxon>
        <taxon>Streptomyces</taxon>
    </lineage>
</organism>
<name>J2JXY1_9ACTN</name>
<dbReference type="HOGENOM" id="CLU_033540_2_0_11"/>
<dbReference type="eggNOG" id="COG1396">
    <property type="taxonomic scope" value="Bacteria"/>
</dbReference>
<feature type="domain" description="HTH cro/C1-type" evidence="1">
    <location>
        <begin position="13"/>
        <end position="67"/>
    </location>
</feature>
<dbReference type="STRING" id="1160718.SU9_21732"/>
<dbReference type="PROSITE" id="PS50943">
    <property type="entry name" value="HTH_CROC1"/>
    <property type="match status" value="1"/>
</dbReference>